<evidence type="ECO:0008006" key="4">
    <source>
        <dbReference type="Google" id="ProtNLM"/>
    </source>
</evidence>
<evidence type="ECO:0000313" key="3">
    <source>
        <dbReference type="Proteomes" id="UP000346198"/>
    </source>
</evidence>
<dbReference type="InterPro" id="IPR029018">
    <property type="entry name" value="Hex-like_dom2"/>
</dbReference>
<protein>
    <recommendedName>
        <fullName evidence="4">Beta-hexosaminidase bacterial type N-terminal domain-containing protein</fullName>
    </recommendedName>
</protein>
<dbReference type="Proteomes" id="UP000346198">
    <property type="component" value="Unassembled WGS sequence"/>
</dbReference>
<keyword evidence="3" id="KW-1185">Reference proteome</keyword>
<dbReference type="RefSeq" id="WP_136065956.1">
    <property type="nucleotide sequence ID" value="NZ_CAAHFH010000004.1"/>
</dbReference>
<reference evidence="2 3" key="1">
    <citation type="submission" date="2019-04" db="EMBL/GenBank/DDBJ databases">
        <authorList>
            <person name="Van Vliet M D."/>
        </authorList>
    </citation>
    <scope>NUCLEOTIDE SEQUENCE [LARGE SCALE GENOMIC DNA]</scope>
    <source>
        <strain evidence="2 3">F21</strain>
    </source>
</reference>
<gene>
    <name evidence="2" type="ORF">SCARR_05624</name>
</gene>
<evidence type="ECO:0000313" key="2">
    <source>
        <dbReference type="EMBL" id="VGO23517.1"/>
    </source>
</evidence>
<dbReference type="GO" id="GO:0016787">
    <property type="term" value="F:hydrolase activity"/>
    <property type="evidence" value="ECO:0007669"/>
    <property type="project" value="UniProtKB-KW"/>
</dbReference>
<organism evidence="2 3">
    <name type="scientific">Pontiella sulfatireligans</name>
    <dbReference type="NCBI Taxonomy" id="2750658"/>
    <lineage>
        <taxon>Bacteria</taxon>
        <taxon>Pseudomonadati</taxon>
        <taxon>Kiritimatiellota</taxon>
        <taxon>Kiritimatiellia</taxon>
        <taxon>Kiritimatiellales</taxon>
        <taxon>Pontiellaceae</taxon>
        <taxon>Pontiella</taxon>
    </lineage>
</organism>
<name>A0A6C2UWM4_9BACT</name>
<dbReference type="InterPro" id="IPR013783">
    <property type="entry name" value="Ig-like_fold"/>
</dbReference>
<sequence>MKTSFIYLPSLLFAIGCSLPENLPAAIRYDATNPKLVFAAQEVAAALKEAGNDHLQVTLSIKPDESSPEAFELRTDGQTHVEVIGSDGNGAMYGGLELADRLKLSLPIENVERVPFVKKRGIKFNIPWDARTPSYDDTGDNAQKNIETIWDFEGFWKPYLDDLARYRYNVLSLWSTHPYPSIIKLDDYPEVALDDVYRIKGGLLKPEYKNKLQNLDQNGDGYLTPEHEANVLERVKIISMDEKIEHWKKVFDYAGDRGIEIYLFHWNVFTFGATDKHGITEDQTNDITIDYLRKSVRQTLLTYPNIKGIGVTAGENADNQIKGKYSIENFLFNTYGRAIMDVKEQQPDRKVRFIFRRHMTGLDPITEAFSDFTDDFDTSFKYAIGHMYGMRQPKLFDIQFRREVEEFKVPCWLNLRNDDLFVMRWGSPDYVSDYIRKMPLDVMPGFYMGSDGYVWARETIAKNPKMAGRLEIDKHWYRFRQWGQLAYNPDLGKTYWVAVLKQRFPGVDGGLLYDAWAAVSEVVPQMNSAVYKPNDAMIAPEGCIDNRGFMTVDKYFFDSEWNAPMPRSGIQSVMDWGKAEAAGKEHEGSTPMQVADKLDGYAAAAQDALPALRKQADGNPELEETLNDIEAMAYLGRYYADKMRGAAKLAAFREDIEQKHFNDEAVVHLEEASKHWKAYAGIASDQYNPQLMARTHYMDWNAILKEVEKEVETVRREGDYPEVQFLGLKGGPQFAEGADLEIQVKATDGDGIKQVKLYLNGLLLKGDSNVWNGSTDELLKSPKAGKYELVAVAEDKNGIFGRKAIQVAVGDASASKDWKDEVYQIILNEGERIASNDKIVFQRLECDLKVNDDGRLVLHGVNRGGVGPWVLLWKAVMHRDRTTGPYYAVLEQGRLTTYRAEPGKSEVIIFQTPEVSGTGSYKLGITKSKKLVIFRLAVSGDMEVVWKSEE</sequence>
<dbReference type="PROSITE" id="PS51257">
    <property type="entry name" value="PROKAR_LIPOPROTEIN"/>
    <property type="match status" value="1"/>
</dbReference>
<evidence type="ECO:0000256" key="1">
    <source>
        <dbReference type="ARBA" id="ARBA00022801"/>
    </source>
</evidence>
<dbReference type="AlphaFoldDB" id="A0A6C2UWM4"/>
<dbReference type="GO" id="GO:0005975">
    <property type="term" value="P:carbohydrate metabolic process"/>
    <property type="evidence" value="ECO:0007669"/>
    <property type="project" value="UniProtKB-ARBA"/>
</dbReference>
<proteinExistence type="predicted"/>
<dbReference type="SUPFAM" id="SSF55545">
    <property type="entry name" value="beta-N-acetylhexosaminidase-like domain"/>
    <property type="match status" value="1"/>
</dbReference>
<dbReference type="Gene3D" id="2.60.40.10">
    <property type="entry name" value="Immunoglobulins"/>
    <property type="match status" value="1"/>
</dbReference>
<keyword evidence="1" id="KW-0378">Hydrolase</keyword>
<dbReference type="EMBL" id="CAAHFH010000004">
    <property type="protein sequence ID" value="VGO23517.1"/>
    <property type="molecule type" value="Genomic_DNA"/>
</dbReference>
<accession>A0A6C2UWM4</accession>